<organism evidence="4 5">
    <name type="scientific">Nocardia jiangxiensis</name>
    <dbReference type="NCBI Taxonomy" id="282685"/>
    <lineage>
        <taxon>Bacteria</taxon>
        <taxon>Bacillati</taxon>
        <taxon>Actinomycetota</taxon>
        <taxon>Actinomycetes</taxon>
        <taxon>Mycobacteriales</taxon>
        <taxon>Nocardiaceae</taxon>
        <taxon>Nocardia</taxon>
    </lineage>
</organism>
<evidence type="ECO:0000313" key="5">
    <source>
        <dbReference type="Proteomes" id="UP001601992"/>
    </source>
</evidence>
<comment type="catalytic activity">
    <reaction evidence="2">
        <text>allantoate + H2O = (S)-ureidoglycolate + urea</text>
        <dbReference type="Rhea" id="RHEA:11016"/>
        <dbReference type="ChEBI" id="CHEBI:15377"/>
        <dbReference type="ChEBI" id="CHEBI:16199"/>
        <dbReference type="ChEBI" id="CHEBI:17536"/>
        <dbReference type="ChEBI" id="CHEBI:57296"/>
        <dbReference type="EC" id="3.5.3.4"/>
    </reaction>
</comment>
<dbReference type="RefSeq" id="WP_040825724.1">
    <property type="nucleotide sequence ID" value="NZ_JBIAQY010000002.1"/>
</dbReference>
<evidence type="ECO:0000259" key="3">
    <source>
        <dbReference type="Pfam" id="PF03561"/>
    </source>
</evidence>
<dbReference type="PANTHER" id="PTHR12045">
    <property type="entry name" value="ALLANTOICASE"/>
    <property type="match status" value="1"/>
</dbReference>
<comment type="pathway">
    <text evidence="2">Nitrogen metabolism; (S)-allantoin degradation; (S)-ureidoglycolate from allantoate (aminidohydrolase route): step 1/1.</text>
</comment>
<dbReference type="PANTHER" id="PTHR12045:SF3">
    <property type="entry name" value="INACTIVE ALLANTOICASE-RELATED"/>
    <property type="match status" value="1"/>
</dbReference>
<comment type="similarity">
    <text evidence="1 2">Belongs to the allantoicase family.</text>
</comment>
<dbReference type="EMBL" id="JBIAQY010000002">
    <property type="protein sequence ID" value="MFF3567173.1"/>
    <property type="molecule type" value="Genomic_DNA"/>
</dbReference>
<dbReference type="Gene3D" id="2.60.120.260">
    <property type="entry name" value="Galactose-binding domain-like"/>
    <property type="match status" value="2"/>
</dbReference>
<evidence type="ECO:0000256" key="2">
    <source>
        <dbReference type="HAMAP-Rule" id="MF_00813"/>
    </source>
</evidence>
<feature type="domain" description="Allantoicase" evidence="3">
    <location>
        <begin position="199"/>
        <end position="327"/>
    </location>
</feature>
<evidence type="ECO:0000313" key="4">
    <source>
        <dbReference type="EMBL" id="MFF3567173.1"/>
    </source>
</evidence>
<sequence>MNLTEPTEFTLLPDLAVRTLGGAVIWANDESFAEKENLIRPEAATHQAATFGHKGQVYDGWETRRRRRPHGATPGPQDCDIAIVRLGVPGVVRGVIVDTAWFTGNYPPEISVEALAVQGYPPAEQIAARDDWTTLVARAEVGGDTANAFAVESDQRFTHVRLRIHPDGGVARLRVHGEAKPDPRWLDSGPFDLAALENGGRVADCSNRFYSHPQNLLMPGQARLMGDGWETARRRATGNDWVRVRLAGTGVLTSAEIDTSYFLSNSPGAAALTGIRPDGTEIELLPRTDLLPDTRHRFPLTPAEPIEQVRLDVYPDGGLARLRLYGALTDAARDELSGSTD</sequence>
<dbReference type="InterPro" id="IPR005164">
    <property type="entry name" value="Allantoicase"/>
</dbReference>
<keyword evidence="2 4" id="KW-0378">Hydrolase</keyword>
<dbReference type="HAMAP" id="MF_00813">
    <property type="entry name" value="Allantoicase"/>
    <property type="match status" value="1"/>
</dbReference>
<dbReference type="InterPro" id="IPR015908">
    <property type="entry name" value="Allantoicase_dom"/>
</dbReference>
<reference evidence="4 5" key="1">
    <citation type="submission" date="2024-10" db="EMBL/GenBank/DDBJ databases">
        <title>The Natural Products Discovery Center: Release of the First 8490 Sequenced Strains for Exploring Actinobacteria Biosynthetic Diversity.</title>
        <authorList>
            <person name="Kalkreuter E."/>
            <person name="Kautsar S.A."/>
            <person name="Yang D."/>
            <person name="Bader C.D."/>
            <person name="Teijaro C.N."/>
            <person name="Fluegel L."/>
            <person name="Davis C.M."/>
            <person name="Simpson J.R."/>
            <person name="Lauterbach L."/>
            <person name="Steele A.D."/>
            <person name="Gui C."/>
            <person name="Meng S."/>
            <person name="Li G."/>
            <person name="Viehrig K."/>
            <person name="Ye F."/>
            <person name="Su P."/>
            <person name="Kiefer A.F."/>
            <person name="Nichols A."/>
            <person name="Cepeda A.J."/>
            <person name="Yan W."/>
            <person name="Fan B."/>
            <person name="Jiang Y."/>
            <person name="Adhikari A."/>
            <person name="Zheng C.-J."/>
            <person name="Schuster L."/>
            <person name="Cowan T.M."/>
            <person name="Smanski M.J."/>
            <person name="Chevrette M.G."/>
            <person name="De Carvalho L.P.S."/>
            <person name="Shen B."/>
        </authorList>
    </citation>
    <scope>NUCLEOTIDE SEQUENCE [LARGE SCALE GENOMIC DNA]</scope>
    <source>
        <strain evidence="4 5">NPDC002593</strain>
    </source>
</reference>
<gene>
    <name evidence="2 4" type="primary">alc</name>
    <name evidence="4" type="ORF">ACFYXQ_05255</name>
</gene>
<dbReference type="GO" id="GO:0004037">
    <property type="term" value="F:allantoicase activity"/>
    <property type="evidence" value="ECO:0007669"/>
    <property type="project" value="UniProtKB-EC"/>
</dbReference>
<evidence type="ECO:0000256" key="1">
    <source>
        <dbReference type="ARBA" id="ARBA00009242"/>
    </source>
</evidence>
<proteinExistence type="inferred from homology"/>
<protein>
    <recommendedName>
        <fullName evidence="2">Probable allantoicase</fullName>
        <ecNumber evidence="2">3.5.3.4</ecNumber>
    </recommendedName>
    <alternativeName>
        <fullName evidence="2">Allantoate amidinohydrolase</fullName>
    </alternativeName>
</protein>
<dbReference type="InterPro" id="IPR008979">
    <property type="entry name" value="Galactose-bd-like_sf"/>
</dbReference>
<dbReference type="EC" id="3.5.3.4" evidence="2"/>
<dbReference type="Proteomes" id="UP001601992">
    <property type="component" value="Unassembled WGS sequence"/>
</dbReference>
<keyword evidence="5" id="KW-1185">Reference proteome</keyword>
<dbReference type="NCBIfam" id="TIGR02961">
    <property type="entry name" value="allantoicase"/>
    <property type="match status" value="1"/>
</dbReference>
<name>A0ABW6RUW5_9NOCA</name>
<feature type="domain" description="Allantoicase" evidence="3">
    <location>
        <begin position="21"/>
        <end position="179"/>
    </location>
</feature>
<dbReference type="SUPFAM" id="SSF49785">
    <property type="entry name" value="Galactose-binding domain-like"/>
    <property type="match status" value="2"/>
</dbReference>
<accession>A0ABW6RUW5</accession>
<comment type="caution">
    <text evidence="4">The sequence shown here is derived from an EMBL/GenBank/DDBJ whole genome shotgun (WGS) entry which is preliminary data.</text>
</comment>
<keyword evidence="2" id="KW-0659">Purine metabolism</keyword>
<dbReference type="Pfam" id="PF03561">
    <property type="entry name" value="Allantoicase"/>
    <property type="match status" value="2"/>
</dbReference>